<keyword evidence="2" id="KW-0560">Oxidoreductase</keyword>
<evidence type="ECO:0000256" key="1">
    <source>
        <dbReference type="ARBA" id="ARBA00006484"/>
    </source>
</evidence>
<dbReference type="Proteomes" id="UP000553963">
    <property type="component" value="Unassembled WGS sequence"/>
</dbReference>
<comment type="similarity">
    <text evidence="1">Belongs to the short-chain dehydrogenases/reductases (SDR) family.</text>
</comment>
<dbReference type="Pfam" id="PF13561">
    <property type="entry name" value="adh_short_C2"/>
    <property type="match status" value="1"/>
</dbReference>
<dbReference type="RefSeq" id="WP_183398555.1">
    <property type="nucleotide sequence ID" value="NZ_JACIDS010000002.1"/>
</dbReference>
<dbReference type="PANTHER" id="PTHR43639">
    <property type="entry name" value="OXIDOREDUCTASE, SHORT-CHAIN DEHYDROGENASE/REDUCTASE FAMILY (AFU_ORTHOLOGUE AFUA_5G02870)"/>
    <property type="match status" value="1"/>
</dbReference>
<dbReference type="InterPro" id="IPR020904">
    <property type="entry name" value="Sc_DH/Rdtase_CS"/>
</dbReference>
<dbReference type="PRINTS" id="PR00081">
    <property type="entry name" value="GDHRDH"/>
</dbReference>
<evidence type="ECO:0000313" key="4">
    <source>
        <dbReference type="Proteomes" id="UP000553963"/>
    </source>
</evidence>
<name>A0A840AMW7_9HYPH</name>
<protein>
    <submittedName>
        <fullName evidence="3">NAD(P)-dependent dehydrogenase (Short-subunit alcohol dehydrogenase family)</fullName>
    </submittedName>
</protein>
<dbReference type="GO" id="GO:0016491">
    <property type="term" value="F:oxidoreductase activity"/>
    <property type="evidence" value="ECO:0007669"/>
    <property type="project" value="UniProtKB-KW"/>
</dbReference>
<dbReference type="EMBL" id="JACIDS010000002">
    <property type="protein sequence ID" value="MBB3930952.1"/>
    <property type="molecule type" value="Genomic_DNA"/>
</dbReference>
<dbReference type="Gene3D" id="3.40.50.720">
    <property type="entry name" value="NAD(P)-binding Rossmann-like Domain"/>
    <property type="match status" value="1"/>
</dbReference>
<proteinExistence type="inferred from homology"/>
<dbReference type="InterPro" id="IPR036291">
    <property type="entry name" value="NAD(P)-bd_dom_sf"/>
</dbReference>
<dbReference type="InterPro" id="IPR002347">
    <property type="entry name" value="SDR_fam"/>
</dbReference>
<dbReference type="PRINTS" id="PR00080">
    <property type="entry name" value="SDRFAMILY"/>
</dbReference>
<gene>
    <name evidence="3" type="ORF">GGR25_001991</name>
</gene>
<dbReference type="PANTHER" id="PTHR43639:SF1">
    <property type="entry name" value="SHORT-CHAIN DEHYDROGENASE_REDUCTASE FAMILY PROTEIN"/>
    <property type="match status" value="1"/>
</dbReference>
<reference evidence="3 4" key="1">
    <citation type="submission" date="2020-08" db="EMBL/GenBank/DDBJ databases">
        <title>Genomic Encyclopedia of Type Strains, Phase IV (KMG-IV): sequencing the most valuable type-strain genomes for metagenomic binning, comparative biology and taxonomic classification.</title>
        <authorList>
            <person name="Goeker M."/>
        </authorList>
    </citation>
    <scope>NUCLEOTIDE SEQUENCE [LARGE SCALE GENOMIC DNA]</scope>
    <source>
        <strain evidence="3 4">DSM 25966</strain>
    </source>
</reference>
<dbReference type="SUPFAM" id="SSF51735">
    <property type="entry name" value="NAD(P)-binding Rossmann-fold domains"/>
    <property type="match status" value="1"/>
</dbReference>
<sequence length="251" mass="26099">MTSRLSGQTALVTGASRGIGRAIALRLAREGAHVGIHYARNADAAAALAEEIASFAARPFLVGADLAEVSAAQSILAQVEDKIGEGAVLDILVNNAGHQLPEGPEADAETFDALVAVNLRAPFLLTQTLAPKLNDGGRIVNISSGLSRKALPDAMLYGMTKAGLNHLTRSFAKEFGPRGITVNAVLPGIIRTDMSAWVNRPEGAAIAASRSVFNRVGETGDVADIVAFLVSDDARWVTGECIDASGGQFLV</sequence>
<comment type="caution">
    <text evidence="3">The sequence shown here is derived from an EMBL/GenBank/DDBJ whole genome shotgun (WGS) entry which is preliminary data.</text>
</comment>
<evidence type="ECO:0000256" key="2">
    <source>
        <dbReference type="ARBA" id="ARBA00023002"/>
    </source>
</evidence>
<dbReference type="PROSITE" id="PS00061">
    <property type="entry name" value="ADH_SHORT"/>
    <property type="match status" value="1"/>
</dbReference>
<dbReference type="AlphaFoldDB" id="A0A840AMW7"/>
<accession>A0A840AMW7</accession>
<organism evidence="3 4">
    <name type="scientific">Kaistia hirudinis</name>
    <dbReference type="NCBI Taxonomy" id="1293440"/>
    <lineage>
        <taxon>Bacteria</taxon>
        <taxon>Pseudomonadati</taxon>
        <taxon>Pseudomonadota</taxon>
        <taxon>Alphaproteobacteria</taxon>
        <taxon>Hyphomicrobiales</taxon>
        <taxon>Kaistiaceae</taxon>
        <taxon>Kaistia</taxon>
    </lineage>
</organism>
<dbReference type="FunFam" id="3.40.50.720:FF:000084">
    <property type="entry name" value="Short-chain dehydrogenase reductase"/>
    <property type="match status" value="1"/>
</dbReference>
<evidence type="ECO:0000313" key="3">
    <source>
        <dbReference type="EMBL" id="MBB3930952.1"/>
    </source>
</evidence>
<keyword evidence="4" id="KW-1185">Reference proteome</keyword>